<name>A0A1E8FAL3_9ALTE</name>
<dbReference type="PIRSF" id="PIRSF000294">
    <property type="entry name" value="Cytochrome-c_peroxidase"/>
    <property type="match status" value="1"/>
</dbReference>
<dbReference type="EMBL" id="MJIC01000015">
    <property type="protein sequence ID" value="OFI32949.1"/>
    <property type="molecule type" value="Genomic_DNA"/>
</dbReference>
<feature type="binding site" description="covalent" evidence="8">
    <location>
        <position position="201"/>
    </location>
    <ligand>
        <name>heme c</name>
        <dbReference type="ChEBI" id="CHEBI:61717"/>
        <label>2</label>
    </ligand>
</feature>
<evidence type="ECO:0000256" key="6">
    <source>
        <dbReference type="ARBA" id="ARBA00023002"/>
    </source>
</evidence>
<dbReference type="InterPro" id="IPR026259">
    <property type="entry name" value="MauG/Cytc_peroxidase"/>
</dbReference>
<evidence type="ECO:0000256" key="8">
    <source>
        <dbReference type="PIRSR" id="PIRSR000294-1"/>
    </source>
</evidence>
<keyword evidence="4" id="KW-0732">Signal</keyword>
<comment type="cofactor">
    <cofactor evidence="8">
        <name>heme</name>
        <dbReference type="ChEBI" id="CHEBI:30413"/>
    </cofactor>
    <text evidence="8">Binds 2 heme groups.</text>
</comment>
<dbReference type="InterPro" id="IPR009056">
    <property type="entry name" value="Cyt_c-like_dom"/>
</dbReference>
<evidence type="ECO:0000259" key="10">
    <source>
        <dbReference type="PROSITE" id="PS51007"/>
    </source>
</evidence>
<keyword evidence="5" id="KW-0574">Periplasm</keyword>
<feature type="binding site" description="axial binding residue" evidence="9">
    <location>
        <position position="205"/>
    </location>
    <ligand>
        <name>heme c</name>
        <dbReference type="ChEBI" id="CHEBI:61717"/>
        <label>2</label>
    </ligand>
    <ligandPart>
        <name>Fe</name>
        <dbReference type="ChEBI" id="CHEBI:18248"/>
    </ligandPart>
</feature>
<keyword evidence="2 8" id="KW-0349">Heme</keyword>
<comment type="subcellular location">
    <subcellularLocation>
        <location evidence="1">Periplasm</location>
    </subcellularLocation>
</comment>
<evidence type="ECO:0000256" key="2">
    <source>
        <dbReference type="ARBA" id="ARBA00022617"/>
    </source>
</evidence>
<dbReference type="InterPro" id="IPR051395">
    <property type="entry name" value="Cytochrome_c_Peroxidase/MauG"/>
</dbReference>
<gene>
    <name evidence="11" type="ORF">BFC17_01340</name>
</gene>
<sequence>MLFFVSSSYGEGGAYSGFLSSEPIIPIPLVHQQNPLKANIGKLLYNDPRLSADNTVSCASCHRLELGGTDRLATSIGVKGAKGPVNAPTVFNSAFNFLFFWDGRAASLEAQIDGPIHNQHEMASSWPEILDKLKADKDLLLAIQQAYAEPLSEQVIKDAIASYEKTLITPNSPFDRYLRGDLAALGQRAKRGYKLFKSYGCSSCHQGVNVGGNMFERMGVVRDYFSERGNLTRADYGRYNVTGKEEHKFEFKVPSLRNIAETAPYFHDGSAQSLEAAVEVMAYYQLGRKIPPADQQAIVAFLHSLTGELPEDAK</sequence>
<dbReference type="Pfam" id="PF03150">
    <property type="entry name" value="CCP_MauG"/>
    <property type="match status" value="1"/>
</dbReference>
<feature type="binding site" description="axial binding residue" evidence="9">
    <location>
        <position position="281"/>
    </location>
    <ligand>
        <name>heme c</name>
        <dbReference type="ChEBI" id="CHEBI:61717"/>
        <label>2</label>
    </ligand>
    <ligandPart>
        <name>Fe</name>
        <dbReference type="ChEBI" id="CHEBI:18248"/>
    </ligandPart>
</feature>
<dbReference type="PROSITE" id="PS51007">
    <property type="entry name" value="CYTC"/>
    <property type="match status" value="2"/>
</dbReference>
<dbReference type="GO" id="GO:0009055">
    <property type="term" value="F:electron transfer activity"/>
    <property type="evidence" value="ECO:0007669"/>
    <property type="project" value="InterPro"/>
</dbReference>
<evidence type="ECO:0000313" key="11">
    <source>
        <dbReference type="EMBL" id="OFI32949.1"/>
    </source>
</evidence>
<evidence type="ECO:0000256" key="3">
    <source>
        <dbReference type="ARBA" id="ARBA00022723"/>
    </source>
</evidence>
<dbReference type="GO" id="GO:0042597">
    <property type="term" value="C:periplasmic space"/>
    <property type="evidence" value="ECO:0007669"/>
    <property type="project" value="UniProtKB-SubCell"/>
</dbReference>
<dbReference type="OrthoDB" id="9805202at2"/>
<evidence type="ECO:0000256" key="7">
    <source>
        <dbReference type="ARBA" id="ARBA00023004"/>
    </source>
</evidence>
<dbReference type="GO" id="GO:0020037">
    <property type="term" value="F:heme binding"/>
    <property type="evidence" value="ECO:0007669"/>
    <property type="project" value="InterPro"/>
</dbReference>
<evidence type="ECO:0000256" key="9">
    <source>
        <dbReference type="PIRSR" id="PIRSR000294-2"/>
    </source>
</evidence>
<dbReference type="SUPFAM" id="SSF46626">
    <property type="entry name" value="Cytochrome c"/>
    <property type="match status" value="2"/>
</dbReference>
<feature type="domain" description="Cytochrome c" evidence="10">
    <location>
        <begin position="187"/>
        <end position="306"/>
    </location>
</feature>
<comment type="PTM">
    <text evidence="8">Binds 2 heme groups per subunit.</text>
</comment>
<dbReference type="AlphaFoldDB" id="A0A1E8FAL3"/>
<dbReference type="PANTHER" id="PTHR30600:SF7">
    <property type="entry name" value="CYTOCHROME C PEROXIDASE-RELATED"/>
    <property type="match status" value="1"/>
</dbReference>
<evidence type="ECO:0000256" key="1">
    <source>
        <dbReference type="ARBA" id="ARBA00004418"/>
    </source>
</evidence>
<organism evidence="11 12">
    <name type="scientific">Alteromonas lipolytica</name>
    <dbReference type="NCBI Taxonomy" id="1856405"/>
    <lineage>
        <taxon>Bacteria</taxon>
        <taxon>Pseudomonadati</taxon>
        <taxon>Pseudomonadota</taxon>
        <taxon>Gammaproteobacteria</taxon>
        <taxon>Alteromonadales</taxon>
        <taxon>Alteromonadaceae</taxon>
        <taxon>Alteromonas/Salinimonas group</taxon>
        <taxon>Alteromonas</taxon>
    </lineage>
</organism>
<dbReference type="Proteomes" id="UP000176037">
    <property type="component" value="Unassembled WGS sequence"/>
</dbReference>
<evidence type="ECO:0000256" key="4">
    <source>
        <dbReference type="ARBA" id="ARBA00022729"/>
    </source>
</evidence>
<feature type="binding site" description="axial binding residue" evidence="9">
    <location>
        <position position="62"/>
    </location>
    <ligand>
        <name>heme c</name>
        <dbReference type="ChEBI" id="CHEBI:61717"/>
        <label>1</label>
    </ligand>
    <ligandPart>
        <name>Fe</name>
        <dbReference type="ChEBI" id="CHEBI:18248"/>
    </ligandPart>
</feature>
<accession>A0A1E8FAL3</accession>
<dbReference type="InterPro" id="IPR036909">
    <property type="entry name" value="Cyt_c-like_dom_sf"/>
</dbReference>
<evidence type="ECO:0000313" key="12">
    <source>
        <dbReference type="Proteomes" id="UP000176037"/>
    </source>
</evidence>
<dbReference type="STRING" id="1856405.BFC17_01340"/>
<dbReference type="GO" id="GO:0046872">
    <property type="term" value="F:metal ion binding"/>
    <property type="evidence" value="ECO:0007669"/>
    <property type="project" value="UniProtKB-KW"/>
</dbReference>
<dbReference type="InterPro" id="IPR004852">
    <property type="entry name" value="Di-haem_cyt_c_peroxidsae"/>
</dbReference>
<keyword evidence="12" id="KW-1185">Reference proteome</keyword>
<feature type="binding site" description="covalent" evidence="8">
    <location>
        <position position="204"/>
    </location>
    <ligand>
        <name>heme c</name>
        <dbReference type="ChEBI" id="CHEBI:61717"/>
        <label>2</label>
    </ligand>
</feature>
<protein>
    <submittedName>
        <fullName evidence="11">Cytochrome B6</fullName>
    </submittedName>
</protein>
<evidence type="ECO:0000256" key="5">
    <source>
        <dbReference type="ARBA" id="ARBA00022764"/>
    </source>
</evidence>
<keyword evidence="6" id="KW-0560">Oxidoreductase</keyword>
<dbReference type="PANTHER" id="PTHR30600">
    <property type="entry name" value="CYTOCHROME C PEROXIDASE-RELATED"/>
    <property type="match status" value="1"/>
</dbReference>
<keyword evidence="3 9" id="KW-0479">Metal-binding</keyword>
<feature type="binding site" description="covalent" evidence="8">
    <location>
        <position position="61"/>
    </location>
    <ligand>
        <name>heme c</name>
        <dbReference type="ChEBI" id="CHEBI:61717"/>
        <label>1</label>
    </ligand>
</feature>
<dbReference type="GO" id="GO:0004130">
    <property type="term" value="F:cytochrome-c peroxidase activity"/>
    <property type="evidence" value="ECO:0007669"/>
    <property type="project" value="TreeGrafter"/>
</dbReference>
<keyword evidence="7 9" id="KW-0408">Iron</keyword>
<reference evidence="11 12" key="1">
    <citation type="submission" date="2016-09" db="EMBL/GenBank/DDBJ databases">
        <title>Alteromonas lipolytica, a new species isolated from sea water.</title>
        <authorList>
            <person name="Wu Y.-H."/>
            <person name="Cheng H."/>
            <person name="Xu X.-W."/>
        </authorList>
    </citation>
    <scope>NUCLEOTIDE SEQUENCE [LARGE SCALE GENOMIC DNA]</scope>
    <source>
        <strain evidence="11 12">JW12</strain>
    </source>
</reference>
<feature type="binding site" description="covalent" evidence="8">
    <location>
        <position position="58"/>
    </location>
    <ligand>
        <name>heme c</name>
        <dbReference type="ChEBI" id="CHEBI:61717"/>
        <label>1</label>
    </ligand>
</feature>
<proteinExistence type="predicted"/>
<dbReference type="Gene3D" id="1.10.760.10">
    <property type="entry name" value="Cytochrome c-like domain"/>
    <property type="match status" value="2"/>
</dbReference>
<comment type="caution">
    <text evidence="11">The sequence shown here is derived from an EMBL/GenBank/DDBJ whole genome shotgun (WGS) entry which is preliminary data.</text>
</comment>
<feature type="domain" description="Cytochrome c" evidence="10">
    <location>
        <begin position="36"/>
        <end position="167"/>
    </location>
</feature>